<dbReference type="NCBIfam" id="TIGR00312">
    <property type="entry name" value="cbiD"/>
    <property type="match status" value="1"/>
</dbReference>
<evidence type="ECO:0000313" key="7">
    <source>
        <dbReference type="Proteomes" id="UP001060414"/>
    </source>
</evidence>
<gene>
    <name evidence="5 6" type="primary">cbiD</name>
    <name evidence="6" type="ORF">L9S41_04765</name>
</gene>
<dbReference type="GO" id="GO:0008168">
    <property type="term" value="F:methyltransferase activity"/>
    <property type="evidence" value="ECO:0007669"/>
    <property type="project" value="UniProtKB-KW"/>
</dbReference>
<dbReference type="SUPFAM" id="SSF111342">
    <property type="entry name" value="CbiD-like"/>
    <property type="match status" value="1"/>
</dbReference>
<protein>
    <recommendedName>
        <fullName evidence="5">Cobalt-precorrin-5B C(1)-methyltransferase</fullName>
        <ecNumber evidence="5">2.1.1.195</ecNumber>
    </recommendedName>
    <alternativeName>
        <fullName evidence="5">Cobalt-precorrin-6A synthase</fullName>
    </alternativeName>
</protein>
<keyword evidence="7" id="KW-1185">Reference proteome</keyword>
<dbReference type="Pfam" id="PF01888">
    <property type="entry name" value="CbiD"/>
    <property type="match status" value="1"/>
</dbReference>
<evidence type="ECO:0000256" key="4">
    <source>
        <dbReference type="ARBA" id="ARBA00022691"/>
    </source>
</evidence>
<dbReference type="EMBL" id="CP092109">
    <property type="protein sequence ID" value="UWZ80715.1"/>
    <property type="molecule type" value="Genomic_DNA"/>
</dbReference>
<reference evidence="6" key="1">
    <citation type="journal article" date="2022" name="Environ. Microbiol.">
        <title>Geoalkalibacter halelectricus SAP #1 sp. nov. possessing extracellular electron transfer and mineral#reducing capabilities from a haloalkaline environment.</title>
        <authorList>
            <person name="Yadav S."/>
            <person name="Singh R."/>
            <person name="Sundharam S.S."/>
            <person name="Chaudhary S."/>
            <person name="Krishnamurthi S."/>
            <person name="Patil S.A."/>
        </authorList>
    </citation>
    <scope>NUCLEOTIDE SEQUENCE</scope>
    <source>
        <strain evidence="6">SAP-1</strain>
    </source>
</reference>
<dbReference type="PANTHER" id="PTHR35863">
    <property type="entry name" value="COBALT-PRECORRIN-5B C(1)-METHYLTRANSFERASE"/>
    <property type="match status" value="1"/>
</dbReference>
<comment type="function">
    <text evidence="5">Catalyzes the methylation of C-1 in cobalt-precorrin-5B to form cobalt-precorrin-6A.</text>
</comment>
<evidence type="ECO:0000256" key="2">
    <source>
        <dbReference type="ARBA" id="ARBA00022603"/>
    </source>
</evidence>
<dbReference type="PANTHER" id="PTHR35863:SF1">
    <property type="entry name" value="COBALT-PRECORRIN-5B C(1)-METHYLTRANSFERASE"/>
    <property type="match status" value="1"/>
</dbReference>
<evidence type="ECO:0000256" key="5">
    <source>
        <dbReference type="HAMAP-Rule" id="MF_00787"/>
    </source>
</evidence>
<accession>A0ABY5ZNJ5</accession>
<evidence type="ECO:0000313" key="6">
    <source>
        <dbReference type="EMBL" id="UWZ80715.1"/>
    </source>
</evidence>
<proteinExistence type="inferred from homology"/>
<dbReference type="GO" id="GO:0032259">
    <property type="term" value="P:methylation"/>
    <property type="evidence" value="ECO:0007669"/>
    <property type="project" value="UniProtKB-KW"/>
</dbReference>
<dbReference type="Gene3D" id="3.30.2110.10">
    <property type="entry name" value="CbiD-like"/>
    <property type="match status" value="1"/>
</dbReference>
<sequence length="373" mass="39173">MSSRVSEKAPRPLRSGFTTGACAAAAARGAALMLRAQQRVEQVDIRLPAGFTATFALHGQQVSPTTASCFVIKDAGDDPDVTHGAEIHAEVSLSPSTEAIRICGGPGIGRVTKPGLAVAVGEWAINPVPRRMIAEAVLEVFPPGADALRPMVTLSIPDGARRAEQTLNARLGILGGLSILGTTGVVRPISHQAWTDTLEVALDVARAAGCAQVVLSTGRSSEQAAQGALPLQAEAFIMMGDFAAHALEACHRKGFPGIVLAAQFAKLVKIACGHDHTHVRNSRLDLAQLATWARALDLDGGLIKKIEFANTAREVFSELDASHLLVDEVARRALAWIGRRAPGADAGLLLVDYSGQAVRRFGSSWLFAQGTAP</sequence>
<evidence type="ECO:0000256" key="1">
    <source>
        <dbReference type="ARBA" id="ARBA00022573"/>
    </source>
</evidence>
<organism evidence="6 7">
    <name type="scientific">Geoalkalibacter halelectricus</name>
    <dbReference type="NCBI Taxonomy" id="2847045"/>
    <lineage>
        <taxon>Bacteria</taxon>
        <taxon>Pseudomonadati</taxon>
        <taxon>Thermodesulfobacteriota</taxon>
        <taxon>Desulfuromonadia</taxon>
        <taxon>Desulfuromonadales</taxon>
        <taxon>Geoalkalibacteraceae</taxon>
        <taxon>Geoalkalibacter</taxon>
    </lineage>
</organism>
<keyword evidence="3 5" id="KW-0808">Transferase</keyword>
<comment type="pathway">
    <text evidence="5">Cofactor biosynthesis; adenosylcobalamin biosynthesis; cob(II)yrinate a,c-diamide from sirohydrochlorin (anaerobic route): step 6/10.</text>
</comment>
<keyword evidence="1 5" id="KW-0169">Cobalamin biosynthesis</keyword>
<keyword evidence="2 5" id="KW-0489">Methyltransferase</keyword>
<comment type="catalytic activity">
    <reaction evidence="5">
        <text>Co-precorrin-5B + S-adenosyl-L-methionine = Co-precorrin-6A + S-adenosyl-L-homocysteine</text>
        <dbReference type="Rhea" id="RHEA:26285"/>
        <dbReference type="ChEBI" id="CHEBI:57856"/>
        <dbReference type="ChEBI" id="CHEBI:59789"/>
        <dbReference type="ChEBI" id="CHEBI:60063"/>
        <dbReference type="ChEBI" id="CHEBI:60064"/>
        <dbReference type="EC" id="2.1.1.195"/>
    </reaction>
</comment>
<comment type="similarity">
    <text evidence="5">Belongs to the CbiD family.</text>
</comment>
<dbReference type="InterPro" id="IPR036074">
    <property type="entry name" value="CbiD_sf"/>
</dbReference>
<name>A0ABY5ZNJ5_9BACT</name>
<dbReference type="NCBIfam" id="NF000849">
    <property type="entry name" value="PRK00075.1-1"/>
    <property type="match status" value="1"/>
</dbReference>
<keyword evidence="4 5" id="KW-0949">S-adenosyl-L-methionine</keyword>
<evidence type="ECO:0000256" key="3">
    <source>
        <dbReference type="ARBA" id="ARBA00022679"/>
    </source>
</evidence>
<dbReference type="InterPro" id="IPR002748">
    <property type="entry name" value="CbiD"/>
</dbReference>
<dbReference type="Proteomes" id="UP001060414">
    <property type="component" value="Chromosome"/>
</dbReference>
<dbReference type="HAMAP" id="MF_00787">
    <property type="entry name" value="CbiD"/>
    <property type="match status" value="1"/>
</dbReference>
<dbReference type="PIRSF" id="PIRSF026782">
    <property type="entry name" value="CbiD"/>
    <property type="match status" value="1"/>
</dbReference>
<dbReference type="EC" id="2.1.1.195" evidence="5"/>